<dbReference type="EMBL" id="JANAVB010043418">
    <property type="protein sequence ID" value="KAJ6792698.1"/>
    <property type="molecule type" value="Genomic_DNA"/>
</dbReference>
<dbReference type="Proteomes" id="UP001140949">
    <property type="component" value="Unassembled WGS sequence"/>
</dbReference>
<feature type="compositionally biased region" description="Basic and acidic residues" evidence="1">
    <location>
        <begin position="22"/>
        <end position="33"/>
    </location>
</feature>
<evidence type="ECO:0000313" key="2">
    <source>
        <dbReference type="EMBL" id="KAJ6792698.1"/>
    </source>
</evidence>
<sequence>MESGALRGAAGVGSRRCSPRGGTRDRGVGRPEARMITGTAVGRGSRPASASRRLAGLSVGCWKRKGSVADEEVGSPSIPSCVWWWCWDSGIGCPELLDTKLNMYCNMME</sequence>
<evidence type="ECO:0000313" key="3">
    <source>
        <dbReference type="Proteomes" id="UP001140949"/>
    </source>
</evidence>
<organism evidence="2 3">
    <name type="scientific">Iris pallida</name>
    <name type="common">Sweet iris</name>
    <dbReference type="NCBI Taxonomy" id="29817"/>
    <lineage>
        <taxon>Eukaryota</taxon>
        <taxon>Viridiplantae</taxon>
        <taxon>Streptophyta</taxon>
        <taxon>Embryophyta</taxon>
        <taxon>Tracheophyta</taxon>
        <taxon>Spermatophyta</taxon>
        <taxon>Magnoliopsida</taxon>
        <taxon>Liliopsida</taxon>
        <taxon>Asparagales</taxon>
        <taxon>Iridaceae</taxon>
        <taxon>Iridoideae</taxon>
        <taxon>Irideae</taxon>
        <taxon>Iris</taxon>
    </lineage>
</organism>
<accession>A0AAX6DLT3</accession>
<keyword evidence="3" id="KW-1185">Reference proteome</keyword>
<gene>
    <name evidence="2" type="ORF">M6B38_236925</name>
</gene>
<reference evidence="2" key="1">
    <citation type="journal article" date="2023" name="GigaByte">
        <title>Genome assembly of the bearded iris, Iris pallida Lam.</title>
        <authorList>
            <person name="Bruccoleri R.E."/>
            <person name="Oakeley E.J."/>
            <person name="Faust A.M.E."/>
            <person name="Altorfer M."/>
            <person name="Dessus-Babus S."/>
            <person name="Burckhardt D."/>
            <person name="Oertli M."/>
            <person name="Naumann U."/>
            <person name="Petersen F."/>
            <person name="Wong J."/>
        </authorList>
    </citation>
    <scope>NUCLEOTIDE SEQUENCE</scope>
    <source>
        <strain evidence="2">GSM-AAB239-AS_SAM_17_03QT</strain>
    </source>
</reference>
<reference evidence="2" key="2">
    <citation type="submission" date="2023-04" db="EMBL/GenBank/DDBJ databases">
        <authorList>
            <person name="Bruccoleri R.E."/>
            <person name="Oakeley E.J."/>
            <person name="Faust A.-M."/>
            <person name="Dessus-Babus S."/>
            <person name="Altorfer M."/>
            <person name="Burckhardt D."/>
            <person name="Oertli M."/>
            <person name="Naumann U."/>
            <person name="Petersen F."/>
            <person name="Wong J."/>
        </authorList>
    </citation>
    <scope>NUCLEOTIDE SEQUENCE</scope>
    <source>
        <strain evidence="2">GSM-AAB239-AS_SAM_17_03QT</strain>
        <tissue evidence="2">Leaf</tissue>
    </source>
</reference>
<comment type="caution">
    <text evidence="2">The sequence shown here is derived from an EMBL/GenBank/DDBJ whole genome shotgun (WGS) entry which is preliminary data.</text>
</comment>
<dbReference type="AlphaFoldDB" id="A0AAX6DLT3"/>
<name>A0AAX6DLT3_IRIPA</name>
<protein>
    <submittedName>
        <fullName evidence="2">Uncharacterized protein</fullName>
    </submittedName>
</protein>
<evidence type="ECO:0000256" key="1">
    <source>
        <dbReference type="SAM" id="MobiDB-lite"/>
    </source>
</evidence>
<feature type="region of interest" description="Disordered" evidence="1">
    <location>
        <begin position="1"/>
        <end position="50"/>
    </location>
</feature>
<feature type="compositionally biased region" description="Low complexity" evidence="1">
    <location>
        <begin position="40"/>
        <end position="50"/>
    </location>
</feature>
<proteinExistence type="predicted"/>